<proteinExistence type="predicted"/>
<dbReference type="Gramene" id="OB03G40570.1">
    <property type="protein sequence ID" value="OB03G40570.1"/>
    <property type="gene ID" value="OB03G40570"/>
</dbReference>
<dbReference type="Proteomes" id="UP000006038">
    <property type="component" value="Chromosome 3"/>
</dbReference>
<dbReference type="AlphaFoldDB" id="J3LSN1"/>
<reference evidence="1" key="2">
    <citation type="submission" date="2013-04" db="UniProtKB">
        <authorList>
            <consortium name="EnsemblPlants"/>
        </authorList>
    </citation>
    <scope>IDENTIFICATION</scope>
</reference>
<keyword evidence="2" id="KW-1185">Reference proteome</keyword>
<protein>
    <submittedName>
        <fullName evidence="1">Uncharacterized protein</fullName>
    </submittedName>
</protein>
<name>J3LSN1_ORYBR</name>
<dbReference type="HOGENOM" id="CLU_3112593_0_0_1"/>
<reference evidence="1" key="1">
    <citation type="journal article" date="2013" name="Nat. Commun.">
        <title>Whole-genome sequencing of Oryza brachyantha reveals mechanisms underlying Oryza genome evolution.</title>
        <authorList>
            <person name="Chen J."/>
            <person name="Huang Q."/>
            <person name="Gao D."/>
            <person name="Wang J."/>
            <person name="Lang Y."/>
            <person name="Liu T."/>
            <person name="Li B."/>
            <person name="Bai Z."/>
            <person name="Luis Goicoechea J."/>
            <person name="Liang C."/>
            <person name="Chen C."/>
            <person name="Zhang W."/>
            <person name="Sun S."/>
            <person name="Liao Y."/>
            <person name="Zhang X."/>
            <person name="Yang L."/>
            <person name="Song C."/>
            <person name="Wang M."/>
            <person name="Shi J."/>
            <person name="Liu G."/>
            <person name="Liu J."/>
            <person name="Zhou H."/>
            <person name="Zhou W."/>
            <person name="Yu Q."/>
            <person name="An N."/>
            <person name="Chen Y."/>
            <person name="Cai Q."/>
            <person name="Wang B."/>
            <person name="Liu B."/>
            <person name="Min J."/>
            <person name="Huang Y."/>
            <person name="Wu H."/>
            <person name="Li Z."/>
            <person name="Zhang Y."/>
            <person name="Yin Y."/>
            <person name="Song W."/>
            <person name="Jiang J."/>
            <person name="Jackson S.A."/>
            <person name="Wing R.A."/>
            <person name="Wang J."/>
            <person name="Chen M."/>
        </authorList>
    </citation>
    <scope>NUCLEOTIDE SEQUENCE [LARGE SCALE GENOMIC DNA]</scope>
    <source>
        <strain evidence="1">cv. IRGC 101232</strain>
    </source>
</reference>
<sequence length="51" mass="5682">SSTILLVIVSDPGSVSSFFRDELPAPVLHFFLFGPRRKGAQQEEDCTMREA</sequence>
<evidence type="ECO:0000313" key="1">
    <source>
        <dbReference type="EnsemblPlants" id="OB03G40570.1"/>
    </source>
</evidence>
<organism evidence="1">
    <name type="scientific">Oryza brachyantha</name>
    <name type="common">malo sina</name>
    <dbReference type="NCBI Taxonomy" id="4533"/>
    <lineage>
        <taxon>Eukaryota</taxon>
        <taxon>Viridiplantae</taxon>
        <taxon>Streptophyta</taxon>
        <taxon>Embryophyta</taxon>
        <taxon>Tracheophyta</taxon>
        <taxon>Spermatophyta</taxon>
        <taxon>Magnoliopsida</taxon>
        <taxon>Liliopsida</taxon>
        <taxon>Poales</taxon>
        <taxon>Poaceae</taxon>
        <taxon>BOP clade</taxon>
        <taxon>Oryzoideae</taxon>
        <taxon>Oryzeae</taxon>
        <taxon>Oryzinae</taxon>
        <taxon>Oryza</taxon>
    </lineage>
</organism>
<accession>J3LSN1</accession>
<dbReference type="EnsemblPlants" id="OB03G40570.1">
    <property type="protein sequence ID" value="OB03G40570.1"/>
    <property type="gene ID" value="OB03G40570"/>
</dbReference>
<evidence type="ECO:0000313" key="2">
    <source>
        <dbReference type="Proteomes" id="UP000006038"/>
    </source>
</evidence>